<feature type="binding site" evidence="7">
    <location>
        <position position="57"/>
    </location>
    <ligand>
        <name>Zn(2+)</name>
        <dbReference type="ChEBI" id="CHEBI:29105"/>
        <label>2</label>
    </ligand>
</feature>
<dbReference type="HAMAP" id="MF_01374">
    <property type="entry name" value="Glyoxalase_2"/>
    <property type="match status" value="1"/>
</dbReference>
<dbReference type="SMART" id="SM00849">
    <property type="entry name" value="Lactamase_B"/>
    <property type="match status" value="1"/>
</dbReference>
<dbReference type="InterPro" id="IPR050110">
    <property type="entry name" value="Glyoxalase_II_hydrolase"/>
</dbReference>
<evidence type="ECO:0000256" key="7">
    <source>
        <dbReference type="HAMAP-Rule" id="MF_01374"/>
    </source>
</evidence>
<dbReference type="NCBIfam" id="TIGR03413">
    <property type="entry name" value="GSH_gloB"/>
    <property type="match status" value="1"/>
</dbReference>
<dbReference type="EMBL" id="CQEJ01000022">
    <property type="protein sequence ID" value="CNL54850.1"/>
    <property type="molecule type" value="Genomic_DNA"/>
</dbReference>
<feature type="binding site" evidence="7">
    <location>
        <position position="127"/>
    </location>
    <ligand>
        <name>Zn(2+)</name>
        <dbReference type="ChEBI" id="CHEBI:29105"/>
        <label>2</label>
    </ligand>
</feature>
<keyword evidence="11" id="KW-1185">Reference proteome</keyword>
<evidence type="ECO:0000256" key="5">
    <source>
        <dbReference type="ARBA" id="ARBA00022801"/>
    </source>
</evidence>
<evidence type="ECO:0000259" key="8">
    <source>
        <dbReference type="SMART" id="SM00849"/>
    </source>
</evidence>
<dbReference type="GO" id="GO:0019243">
    <property type="term" value="P:methylglyoxal catabolic process to D-lactate via S-lactoyl-glutathione"/>
    <property type="evidence" value="ECO:0007669"/>
    <property type="project" value="UniProtKB-UniRule"/>
</dbReference>
<dbReference type="Pfam" id="PF16123">
    <property type="entry name" value="HAGH_C"/>
    <property type="match status" value="1"/>
</dbReference>
<evidence type="ECO:0000313" key="12">
    <source>
        <dbReference type="Proteomes" id="UP000041595"/>
    </source>
</evidence>
<comment type="catalytic activity">
    <reaction evidence="1 7">
        <text>an S-(2-hydroxyacyl)glutathione + H2O = a 2-hydroxy carboxylate + glutathione + H(+)</text>
        <dbReference type="Rhea" id="RHEA:21864"/>
        <dbReference type="ChEBI" id="CHEBI:15377"/>
        <dbReference type="ChEBI" id="CHEBI:15378"/>
        <dbReference type="ChEBI" id="CHEBI:57925"/>
        <dbReference type="ChEBI" id="CHEBI:58896"/>
        <dbReference type="ChEBI" id="CHEBI:71261"/>
        <dbReference type="EC" id="3.1.2.6"/>
    </reaction>
</comment>
<dbReference type="InterPro" id="IPR032282">
    <property type="entry name" value="HAGH_C"/>
</dbReference>
<evidence type="ECO:0000313" key="10">
    <source>
        <dbReference type="EMBL" id="CNL54850.1"/>
    </source>
</evidence>
<feature type="binding site" evidence="7">
    <location>
        <position position="127"/>
    </location>
    <ligand>
        <name>Zn(2+)</name>
        <dbReference type="ChEBI" id="CHEBI:29105"/>
        <label>1</label>
    </ligand>
</feature>
<dbReference type="OrthoDB" id="9802248at2"/>
<dbReference type="Pfam" id="PF00753">
    <property type="entry name" value="Lactamase_B"/>
    <property type="match status" value="1"/>
</dbReference>
<evidence type="ECO:0000256" key="3">
    <source>
        <dbReference type="ARBA" id="ARBA00006759"/>
    </source>
</evidence>
<comment type="function">
    <text evidence="7">Thiolesterase that catalyzes the hydrolysis of S-D-lactoyl-glutathione to form glutathione and D-lactic acid.</text>
</comment>
<evidence type="ECO:0000256" key="2">
    <source>
        <dbReference type="ARBA" id="ARBA00004963"/>
    </source>
</evidence>
<dbReference type="EC" id="3.1.2.6" evidence="7"/>
<protein>
    <recommendedName>
        <fullName evidence="7">Hydroxyacylglutathione hydrolase</fullName>
        <ecNumber evidence="7">3.1.2.6</ecNumber>
    </recommendedName>
    <alternativeName>
        <fullName evidence="7">Glyoxalase II</fullName>
        <shortName evidence="7">Glx II</shortName>
    </alternativeName>
</protein>
<dbReference type="InterPro" id="IPR017782">
    <property type="entry name" value="Hydroxyacylglutathione_Hdrlase"/>
</dbReference>
<evidence type="ECO:0000256" key="4">
    <source>
        <dbReference type="ARBA" id="ARBA00022723"/>
    </source>
</evidence>
<evidence type="ECO:0000256" key="1">
    <source>
        <dbReference type="ARBA" id="ARBA00001623"/>
    </source>
</evidence>
<dbReference type="SUPFAM" id="SSF56281">
    <property type="entry name" value="Metallo-hydrolase/oxidoreductase"/>
    <property type="match status" value="1"/>
</dbReference>
<dbReference type="eggNOG" id="COG0491">
    <property type="taxonomic scope" value="Bacteria"/>
</dbReference>
<sequence length="251" mass="27924">MNLISIPAFQDNYIWLLADSQKQCVIVDPGESAPVLAALSQDQYLPQAILLTHHHNDHVGGVADLCRHFPNIPVYGPQETADKGATEIVKGGDSLTINGRNHTIIAVPGHTLGHIAYYSKPYLFCGDTLFSAGCGRLFEGTPEQMYASIQQLAQLPDDTLICSAHEYTLANLKFARFILPADHDIATYQQKIMQLRAKNQPSLPVKLQIEREINVFLRCNDIDLQRKIGVMSPPDSLISVFSELRAQKDRF</sequence>
<reference evidence="10 12" key="1">
    <citation type="submission" date="2015-03" db="EMBL/GenBank/DDBJ databases">
        <authorList>
            <person name="Murphy D."/>
        </authorList>
    </citation>
    <scope>NUCLEOTIDE SEQUENCE [LARGE SCALE GENOMIC DNA]</scope>
    <source>
        <strain evidence="10 12">IP06005</strain>
    </source>
</reference>
<proteinExistence type="inferred from homology"/>
<gene>
    <name evidence="7 10" type="primary">gloB</name>
    <name evidence="10" type="ORF">ERS137965_03343</name>
    <name evidence="9" type="ORF">ERS137966_00472</name>
</gene>
<feature type="binding site" evidence="7">
    <location>
        <position position="58"/>
    </location>
    <ligand>
        <name>Zn(2+)</name>
        <dbReference type="ChEBI" id="CHEBI:29105"/>
        <label>2</label>
    </ligand>
</feature>
<evidence type="ECO:0000313" key="9">
    <source>
        <dbReference type="EMBL" id="CNK51037.1"/>
    </source>
</evidence>
<feature type="binding site" evidence="7">
    <location>
        <position position="55"/>
    </location>
    <ligand>
        <name>Zn(2+)</name>
        <dbReference type="ChEBI" id="CHEBI:29105"/>
        <label>1</label>
    </ligand>
</feature>
<feature type="domain" description="Metallo-beta-lactamase" evidence="8">
    <location>
        <begin position="11"/>
        <end position="165"/>
    </location>
</feature>
<comment type="pathway">
    <text evidence="2 7">Secondary metabolite metabolism; methylglyoxal degradation; (R)-lactate from methylglyoxal: step 2/2.</text>
</comment>
<reference evidence="9 11" key="2">
    <citation type="submission" date="2015-03" db="EMBL/GenBank/DDBJ databases">
        <authorList>
            <consortium name="Pathogen Informatics"/>
            <person name="Murphy D."/>
        </authorList>
    </citation>
    <scope>NUCLEOTIDE SEQUENCE [LARGE SCALE GENOMIC DNA]</scope>
    <source>
        <strain evidence="9 11">IP08791</strain>
    </source>
</reference>
<organism evidence="10 12">
    <name type="scientific">Yersinia aldovae</name>
    <dbReference type="NCBI Taxonomy" id="29483"/>
    <lineage>
        <taxon>Bacteria</taxon>
        <taxon>Pseudomonadati</taxon>
        <taxon>Pseudomonadota</taxon>
        <taxon>Gammaproteobacteria</taxon>
        <taxon>Enterobacterales</taxon>
        <taxon>Yersiniaceae</taxon>
        <taxon>Yersinia</taxon>
    </lineage>
</organism>
<dbReference type="InterPro" id="IPR035680">
    <property type="entry name" value="Clx_II_MBL"/>
</dbReference>
<dbReference type="PANTHER" id="PTHR43705:SF1">
    <property type="entry name" value="HYDROXYACYLGLUTATHIONE HYDROLASE GLOB"/>
    <property type="match status" value="1"/>
</dbReference>
<dbReference type="PANTHER" id="PTHR43705">
    <property type="entry name" value="HYDROXYACYLGLUTATHIONE HYDROLASE"/>
    <property type="match status" value="1"/>
</dbReference>
<keyword evidence="6 7" id="KW-0862">Zinc</keyword>
<dbReference type="Proteomes" id="UP000041595">
    <property type="component" value="Unassembled WGS sequence"/>
</dbReference>
<comment type="subunit">
    <text evidence="7">Monomer.</text>
</comment>
<evidence type="ECO:0000256" key="6">
    <source>
        <dbReference type="ARBA" id="ARBA00022833"/>
    </source>
</evidence>
<dbReference type="InterPro" id="IPR036866">
    <property type="entry name" value="RibonucZ/Hydroxyglut_hydro"/>
</dbReference>
<dbReference type="Gene3D" id="3.60.15.10">
    <property type="entry name" value="Ribonuclease Z/Hydroxyacylglutathione hydrolase-like"/>
    <property type="match status" value="1"/>
</dbReference>
<dbReference type="GO" id="GO:0004416">
    <property type="term" value="F:hydroxyacylglutathione hydrolase activity"/>
    <property type="evidence" value="ECO:0007669"/>
    <property type="project" value="UniProtKB-UniRule"/>
</dbReference>
<dbReference type="EMBL" id="CQEH01000001">
    <property type="protein sequence ID" value="CNK51037.1"/>
    <property type="molecule type" value="Genomic_DNA"/>
</dbReference>
<feature type="binding site" evidence="7">
    <location>
        <position position="110"/>
    </location>
    <ligand>
        <name>Zn(2+)</name>
        <dbReference type="ChEBI" id="CHEBI:29105"/>
        <label>1</label>
    </ligand>
</feature>
<feature type="binding site" evidence="7">
    <location>
        <position position="165"/>
    </location>
    <ligand>
        <name>Zn(2+)</name>
        <dbReference type="ChEBI" id="CHEBI:29105"/>
        <label>2</label>
    </ligand>
</feature>
<evidence type="ECO:0000313" key="11">
    <source>
        <dbReference type="Proteomes" id="UP000038647"/>
    </source>
</evidence>
<dbReference type="PIRSF" id="PIRSF005457">
    <property type="entry name" value="Glx"/>
    <property type="match status" value="1"/>
</dbReference>
<dbReference type="GO" id="GO:0046872">
    <property type="term" value="F:metal ion binding"/>
    <property type="evidence" value="ECO:0007669"/>
    <property type="project" value="UniProtKB-KW"/>
</dbReference>
<name>A0A0T9UMY5_YERAL</name>
<keyword evidence="5 7" id="KW-0378">Hydrolase</keyword>
<comment type="similarity">
    <text evidence="3 7">Belongs to the metallo-beta-lactamase superfamily. Glyoxalase II family.</text>
</comment>
<comment type="cofactor">
    <cofactor evidence="7">
        <name>Zn(2+)</name>
        <dbReference type="ChEBI" id="CHEBI:29105"/>
    </cofactor>
    <text evidence="7">Binds 2 Zn(2+) ions per subunit.</text>
</comment>
<dbReference type="Proteomes" id="UP000038647">
    <property type="component" value="Unassembled WGS sequence"/>
</dbReference>
<dbReference type="RefSeq" id="WP_004703149.1">
    <property type="nucleotide sequence ID" value="NZ_CABHPY010000023.1"/>
</dbReference>
<dbReference type="UniPathway" id="UPA00619">
    <property type="reaction ID" value="UER00676"/>
</dbReference>
<accession>A0A0T9UMY5</accession>
<feature type="binding site" evidence="7">
    <location>
        <position position="53"/>
    </location>
    <ligand>
        <name>Zn(2+)</name>
        <dbReference type="ChEBI" id="CHEBI:29105"/>
        <label>1</label>
    </ligand>
</feature>
<dbReference type="CDD" id="cd07723">
    <property type="entry name" value="hydroxyacylglutathione_hydrolase_MBL-fold"/>
    <property type="match status" value="1"/>
</dbReference>
<dbReference type="AlphaFoldDB" id="A0A0T9UMY5"/>
<keyword evidence="4 7" id="KW-0479">Metal-binding</keyword>
<dbReference type="InterPro" id="IPR001279">
    <property type="entry name" value="Metallo-B-lactamas"/>
</dbReference>
<dbReference type="STRING" id="1453495.AT01_3405"/>